<reference evidence="7" key="1">
    <citation type="submission" date="2023-06" db="EMBL/GenBank/DDBJ databases">
        <title>Genome-scale phylogeny and comparative genomics of the fungal order Sordariales.</title>
        <authorList>
            <consortium name="Lawrence Berkeley National Laboratory"/>
            <person name="Hensen N."/>
            <person name="Bonometti L."/>
            <person name="Westerberg I."/>
            <person name="Brannstrom I.O."/>
            <person name="Guillou S."/>
            <person name="Cros-Aarteil S."/>
            <person name="Calhoun S."/>
            <person name="Haridas S."/>
            <person name="Kuo A."/>
            <person name="Mondo S."/>
            <person name="Pangilinan J."/>
            <person name="Riley R."/>
            <person name="Labutti K."/>
            <person name="Andreopoulos B."/>
            <person name="Lipzen A."/>
            <person name="Chen C."/>
            <person name="Yanf M."/>
            <person name="Daum C."/>
            <person name="Ng V."/>
            <person name="Clum A."/>
            <person name="Steindorff A."/>
            <person name="Ohm R."/>
            <person name="Martin F."/>
            <person name="Silar P."/>
            <person name="Natvig D."/>
            <person name="Lalanne C."/>
            <person name="Gautier V."/>
            <person name="Ament-Velasquez S.L."/>
            <person name="Kruys A."/>
            <person name="Hutchinson M.I."/>
            <person name="Powell A.J."/>
            <person name="Barry K."/>
            <person name="Miller A.N."/>
            <person name="Grigoriev I.V."/>
            <person name="Debuchy R."/>
            <person name="Gladieux P."/>
            <person name="Thoren M.H."/>
            <person name="Johannesson H."/>
        </authorList>
    </citation>
    <scope>NUCLEOTIDE SEQUENCE</scope>
    <source>
        <strain evidence="7">PSN4</strain>
    </source>
</reference>
<feature type="chain" id="PRO_5042608617" description="Glycoside hydrolase family 43 protein" evidence="6">
    <location>
        <begin position="35"/>
        <end position="352"/>
    </location>
</feature>
<evidence type="ECO:0000256" key="1">
    <source>
        <dbReference type="ARBA" id="ARBA00009865"/>
    </source>
</evidence>
<keyword evidence="4 5" id="KW-0326">Glycosidase</keyword>
<dbReference type="AlphaFoldDB" id="A0AAJ0BKZ0"/>
<organism evidence="7 8">
    <name type="scientific">Echria macrotheca</name>
    <dbReference type="NCBI Taxonomy" id="438768"/>
    <lineage>
        <taxon>Eukaryota</taxon>
        <taxon>Fungi</taxon>
        <taxon>Dikarya</taxon>
        <taxon>Ascomycota</taxon>
        <taxon>Pezizomycotina</taxon>
        <taxon>Sordariomycetes</taxon>
        <taxon>Sordariomycetidae</taxon>
        <taxon>Sordariales</taxon>
        <taxon>Schizotheciaceae</taxon>
        <taxon>Echria</taxon>
    </lineage>
</organism>
<dbReference type="InterPro" id="IPR023296">
    <property type="entry name" value="Glyco_hydro_beta-prop_sf"/>
</dbReference>
<feature type="signal peptide" evidence="6">
    <location>
        <begin position="1"/>
        <end position="34"/>
    </location>
</feature>
<keyword evidence="8" id="KW-1185">Reference proteome</keyword>
<dbReference type="InterPro" id="IPR006710">
    <property type="entry name" value="Glyco_hydro_43"/>
</dbReference>
<dbReference type="Proteomes" id="UP001239445">
    <property type="component" value="Unassembled WGS sequence"/>
</dbReference>
<keyword evidence="3 5" id="KW-0378">Hydrolase</keyword>
<dbReference type="SUPFAM" id="SSF75005">
    <property type="entry name" value="Arabinanase/levansucrase/invertase"/>
    <property type="match status" value="1"/>
</dbReference>
<dbReference type="GO" id="GO:0004553">
    <property type="term" value="F:hydrolase activity, hydrolyzing O-glycosyl compounds"/>
    <property type="evidence" value="ECO:0007669"/>
    <property type="project" value="InterPro"/>
</dbReference>
<evidence type="ECO:0008006" key="9">
    <source>
        <dbReference type="Google" id="ProtNLM"/>
    </source>
</evidence>
<dbReference type="GO" id="GO:0005975">
    <property type="term" value="P:carbohydrate metabolic process"/>
    <property type="evidence" value="ECO:0007669"/>
    <property type="project" value="InterPro"/>
</dbReference>
<comment type="similarity">
    <text evidence="1 5">Belongs to the glycosyl hydrolase 43 family.</text>
</comment>
<dbReference type="Pfam" id="PF04616">
    <property type="entry name" value="Glyco_hydro_43"/>
    <property type="match status" value="1"/>
</dbReference>
<evidence type="ECO:0000313" key="8">
    <source>
        <dbReference type="Proteomes" id="UP001239445"/>
    </source>
</evidence>
<evidence type="ECO:0000256" key="6">
    <source>
        <dbReference type="SAM" id="SignalP"/>
    </source>
</evidence>
<proteinExistence type="inferred from homology"/>
<dbReference type="PANTHER" id="PTHR43817">
    <property type="entry name" value="GLYCOSYL HYDROLASE"/>
    <property type="match status" value="1"/>
</dbReference>
<gene>
    <name evidence="7" type="ORF">QBC47DRAFT_2222</name>
</gene>
<keyword evidence="2 6" id="KW-0732">Signal</keyword>
<dbReference type="EMBL" id="MU839827">
    <property type="protein sequence ID" value="KAK1760208.1"/>
    <property type="molecule type" value="Genomic_DNA"/>
</dbReference>
<evidence type="ECO:0000256" key="5">
    <source>
        <dbReference type="RuleBase" id="RU361187"/>
    </source>
</evidence>
<dbReference type="Gene3D" id="2.115.10.20">
    <property type="entry name" value="Glycosyl hydrolase domain, family 43"/>
    <property type="match status" value="1"/>
</dbReference>
<sequence length="352" mass="39075">MEPLHTISGSRPLRTAWLTMWLTVIWMCLTGAAAAPYSNPIVSTNLDNPFITFYEGYYYFLASNDPDGPQSEILITRATTLEGLKTGQTKSIFHPSSTLDSYTSPELHFIDGVWWIYYSRFDAKWDTNTYESIAVLKGGTAVRDPFTYVGLLTNTTLSNDPTILQLANQRYMVYKCRTSPVNQDVSYSICIAPMVSPTELGRTEVLTRATEAWETPHDQAFGAMLGSPAVLNRAGKTFITYSLDFNSVLFGMLAYKGSGDPMSASSWVKTGPHQSVAYHPTPNATCHASDNKFFLSPDETEIWSVYSVNERSAECRDNRYVGAKMIGWNSDGSPDFSIPGLLNERQMGPSGE</sequence>
<accession>A0AAJ0BKZ0</accession>
<evidence type="ECO:0000256" key="4">
    <source>
        <dbReference type="ARBA" id="ARBA00023295"/>
    </source>
</evidence>
<protein>
    <recommendedName>
        <fullName evidence="9">Glycoside hydrolase family 43 protein</fullName>
    </recommendedName>
</protein>
<evidence type="ECO:0000256" key="2">
    <source>
        <dbReference type="ARBA" id="ARBA00022729"/>
    </source>
</evidence>
<evidence type="ECO:0000256" key="3">
    <source>
        <dbReference type="ARBA" id="ARBA00022801"/>
    </source>
</evidence>
<comment type="caution">
    <text evidence="7">The sequence shown here is derived from an EMBL/GenBank/DDBJ whole genome shotgun (WGS) entry which is preliminary data.</text>
</comment>
<dbReference type="PANTHER" id="PTHR43817:SF1">
    <property type="entry name" value="HYDROLASE, FAMILY 43, PUTATIVE (AFU_ORTHOLOGUE AFUA_3G01660)-RELATED"/>
    <property type="match status" value="1"/>
</dbReference>
<evidence type="ECO:0000313" key="7">
    <source>
        <dbReference type="EMBL" id="KAK1760208.1"/>
    </source>
</evidence>
<name>A0AAJ0BKZ0_9PEZI</name>